<evidence type="ECO:0000313" key="2">
    <source>
        <dbReference type="Proteomes" id="UP001231189"/>
    </source>
</evidence>
<dbReference type="AlphaFoldDB" id="A0AAD8QWU2"/>
<accession>A0AAD8QWU2</accession>
<dbReference type="InterPro" id="IPR052929">
    <property type="entry name" value="RNase_H-like_EbsB-rel"/>
</dbReference>
<reference evidence="1" key="1">
    <citation type="submission" date="2023-07" db="EMBL/GenBank/DDBJ databases">
        <title>A chromosome-level genome assembly of Lolium multiflorum.</title>
        <authorList>
            <person name="Chen Y."/>
            <person name="Copetti D."/>
            <person name="Kolliker R."/>
            <person name="Studer B."/>
        </authorList>
    </citation>
    <scope>NUCLEOTIDE SEQUENCE</scope>
    <source>
        <strain evidence="1">02402/16</strain>
        <tissue evidence="1">Leaf</tissue>
    </source>
</reference>
<dbReference type="EMBL" id="JAUUTY010000007">
    <property type="protein sequence ID" value="KAK1610493.1"/>
    <property type="molecule type" value="Genomic_DNA"/>
</dbReference>
<protein>
    <recommendedName>
        <fullName evidence="3">RNase H type-1 domain-containing protein</fullName>
    </recommendedName>
</protein>
<comment type="caution">
    <text evidence="1">The sequence shown here is derived from an EMBL/GenBank/DDBJ whole genome shotgun (WGS) entry which is preliminary data.</text>
</comment>
<keyword evidence="2" id="KW-1185">Reference proteome</keyword>
<dbReference type="Proteomes" id="UP001231189">
    <property type="component" value="Unassembled WGS sequence"/>
</dbReference>
<dbReference type="PANTHER" id="PTHR47074:SF11">
    <property type="entry name" value="REVERSE TRANSCRIPTASE-LIKE PROTEIN"/>
    <property type="match status" value="1"/>
</dbReference>
<sequence length="157" mass="17662">MEEAWPLPAIESIKNNGSEWILQALDQVPEQMHMMMMMTRWRVWHVRNEVVHHKPAPPIEASRRFLCSYLDSLLCIKQNPMADPIKGKSVIAYTTKSKEKNLRDATSSSQAALKTWTKPPLGWSKLNVDGAWTDEESVGGTGMILHDDVGMISVSAC</sequence>
<evidence type="ECO:0000313" key="1">
    <source>
        <dbReference type="EMBL" id="KAK1610493.1"/>
    </source>
</evidence>
<dbReference type="PANTHER" id="PTHR47074">
    <property type="entry name" value="BNAC02G40300D PROTEIN"/>
    <property type="match status" value="1"/>
</dbReference>
<name>A0AAD8QWU2_LOLMU</name>
<gene>
    <name evidence="1" type="ORF">QYE76_034166</name>
</gene>
<proteinExistence type="predicted"/>
<organism evidence="1 2">
    <name type="scientific">Lolium multiflorum</name>
    <name type="common">Italian ryegrass</name>
    <name type="synonym">Lolium perenne subsp. multiflorum</name>
    <dbReference type="NCBI Taxonomy" id="4521"/>
    <lineage>
        <taxon>Eukaryota</taxon>
        <taxon>Viridiplantae</taxon>
        <taxon>Streptophyta</taxon>
        <taxon>Embryophyta</taxon>
        <taxon>Tracheophyta</taxon>
        <taxon>Spermatophyta</taxon>
        <taxon>Magnoliopsida</taxon>
        <taxon>Liliopsida</taxon>
        <taxon>Poales</taxon>
        <taxon>Poaceae</taxon>
        <taxon>BOP clade</taxon>
        <taxon>Pooideae</taxon>
        <taxon>Poodae</taxon>
        <taxon>Poeae</taxon>
        <taxon>Poeae Chloroplast Group 2 (Poeae type)</taxon>
        <taxon>Loliodinae</taxon>
        <taxon>Loliinae</taxon>
        <taxon>Lolium</taxon>
    </lineage>
</organism>
<evidence type="ECO:0008006" key="3">
    <source>
        <dbReference type="Google" id="ProtNLM"/>
    </source>
</evidence>